<dbReference type="EMBL" id="WJIE01000006">
    <property type="protein sequence ID" value="MRG94419.1"/>
    <property type="molecule type" value="Genomic_DNA"/>
</dbReference>
<dbReference type="GO" id="GO:0006508">
    <property type="term" value="P:proteolysis"/>
    <property type="evidence" value="ECO:0007669"/>
    <property type="project" value="UniProtKB-KW"/>
</dbReference>
<keyword evidence="7" id="KW-0482">Metalloprotease</keyword>
<dbReference type="SUPFAM" id="SSF55166">
    <property type="entry name" value="Hedgehog/DD-peptidase"/>
    <property type="match status" value="1"/>
</dbReference>
<dbReference type="Gene3D" id="3.30.1380.10">
    <property type="match status" value="1"/>
</dbReference>
<evidence type="ECO:0000256" key="5">
    <source>
        <dbReference type="ARBA" id="ARBA00022801"/>
    </source>
</evidence>
<keyword evidence="2" id="KW-0479">Metal-binding</keyword>
<accession>A0A6N7PR56</accession>
<dbReference type="GO" id="GO:0004252">
    <property type="term" value="F:serine-type endopeptidase activity"/>
    <property type="evidence" value="ECO:0007669"/>
    <property type="project" value="InterPro"/>
</dbReference>
<keyword evidence="6" id="KW-0862">Zinc</keyword>
<feature type="compositionally biased region" description="Basic and acidic residues" evidence="8">
    <location>
        <begin position="75"/>
        <end position="84"/>
    </location>
</feature>
<organism evidence="9 10">
    <name type="scientific">Polyangium spumosum</name>
    <dbReference type="NCBI Taxonomy" id="889282"/>
    <lineage>
        <taxon>Bacteria</taxon>
        <taxon>Pseudomonadati</taxon>
        <taxon>Myxococcota</taxon>
        <taxon>Polyangia</taxon>
        <taxon>Polyangiales</taxon>
        <taxon>Polyangiaceae</taxon>
        <taxon>Polyangium</taxon>
    </lineage>
</organism>
<dbReference type="InterPro" id="IPR005073">
    <property type="entry name" value="Peptidase_M74"/>
</dbReference>
<keyword evidence="3" id="KW-0732">Signal</keyword>
<evidence type="ECO:0000256" key="3">
    <source>
        <dbReference type="ARBA" id="ARBA00022729"/>
    </source>
</evidence>
<feature type="compositionally biased region" description="Basic residues" evidence="8">
    <location>
        <begin position="85"/>
        <end position="106"/>
    </location>
</feature>
<dbReference type="Proteomes" id="UP000440224">
    <property type="component" value="Unassembled WGS sequence"/>
</dbReference>
<dbReference type="Pfam" id="PF03411">
    <property type="entry name" value="Peptidase_M74"/>
    <property type="match status" value="1"/>
</dbReference>
<keyword evidence="5" id="KW-0378">Hydrolase</keyword>
<protein>
    <submittedName>
        <fullName evidence="9">Murein endopeptidase</fullName>
    </submittedName>
</protein>
<dbReference type="AlphaFoldDB" id="A0A6N7PR56"/>
<feature type="compositionally biased region" description="Basic and acidic residues" evidence="8">
    <location>
        <begin position="320"/>
        <end position="354"/>
    </location>
</feature>
<keyword evidence="1" id="KW-0645">Protease</keyword>
<evidence type="ECO:0000313" key="9">
    <source>
        <dbReference type="EMBL" id="MRG94419.1"/>
    </source>
</evidence>
<proteinExistence type="predicted"/>
<dbReference type="GO" id="GO:0046872">
    <property type="term" value="F:metal ion binding"/>
    <property type="evidence" value="ECO:0007669"/>
    <property type="project" value="UniProtKB-KW"/>
</dbReference>
<feature type="region of interest" description="Disordered" evidence="8">
    <location>
        <begin position="314"/>
        <end position="354"/>
    </location>
</feature>
<comment type="caution">
    <text evidence="9">The sequence shown here is derived from an EMBL/GenBank/DDBJ whole genome shotgun (WGS) entry which is preliminary data.</text>
</comment>
<evidence type="ECO:0000256" key="8">
    <source>
        <dbReference type="SAM" id="MobiDB-lite"/>
    </source>
</evidence>
<evidence type="ECO:0000256" key="1">
    <source>
        <dbReference type="ARBA" id="ARBA00022670"/>
    </source>
</evidence>
<keyword evidence="4" id="KW-0574">Periplasm</keyword>
<name>A0A6N7PR56_9BACT</name>
<evidence type="ECO:0000256" key="6">
    <source>
        <dbReference type="ARBA" id="ARBA00022833"/>
    </source>
</evidence>
<dbReference type="GO" id="GO:0008237">
    <property type="term" value="F:metallopeptidase activity"/>
    <property type="evidence" value="ECO:0007669"/>
    <property type="project" value="UniProtKB-KW"/>
</dbReference>
<dbReference type="GO" id="GO:0030288">
    <property type="term" value="C:outer membrane-bounded periplasmic space"/>
    <property type="evidence" value="ECO:0007669"/>
    <property type="project" value="InterPro"/>
</dbReference>
<dbReference type="OrthoDB" id="5513628at2"/>
<sequence length="354" mass="38136">MSSTWFVLFCCGQFHELATAQNPTIGRRLPSPRRDGRANVRVIMRLLARIAAPLALALALVAAGPRAAEAAPGEKATKAAPAKDKGKKIKVPAKKAQKKPEKKRPKGAVSVGAPNKGKLYGAHKLASSKSVEVRGGGHAYGLPDLVRVLRRAAAKVSGKYKGSVLYVGDLSAKHGGPLLGHNSHQSGRDADVGFYMISAKGKHVNPHRFVAFGSDGRPRGGEVVRFDDERNWAFVEALITDKKTEVRYLFVSHGLRTRLLKYAAKKNVPKELYTKAASALMSPADADVHDDHFHVRIACPERMRGTCVEESYLKGRASAKSKDPKGDAAPKEDAGKAKEAKEEKEAAPSNEKDG</sequence>
<keyword evidence="10" id="KW-1185">Reference proteome</keyword>
<evidence type="ECO:0000256" key="2">
    <source>
        <dbReference type="ARBA" id="ARBA00022723"/>
    </source>
</evidence>
<reference evidence="9 10" key="1">
    <citation type="submission" date="2019-10" db="EMBL/GenBank/DDBJ databases">
        <title>A soil myxobacterium in the family Polyangiaceae.</title>
        <authorList>
            <person name="Li Y."/>
            <person name="Wang J."/>
        </authorList>
    </citation>
    <scope>NUCLEOTIDE SEQUENCE [LARGE SCALE GENOMIC DNA]</scope>
    <source>
        <strain evidence="9 10">DSM 14734</strain>
    </source>
</reference>
<gene>
    <name evidence="9" type="ORF">GF068_21220</name>
</gene>
<evidence type="ECO:0000256" key="4">
    <source>
        <dbReference type="ARBA" id="ARBA00022764"/>
    </source>
</evidence>
<dbReference type="InterPro" id="IPR009045">
    <property type="entry name" value="Zn_M74/Hedgehog-like"/>
</dbReference>
<evidence type="ECO:0000313" key="10">
    <source>
        <dbReference type="Proteomes" id="UP000440224"/>
    </source>
</evidence>
<feature type="region of interest" description="Disordered" evidence="8">
    <location>
        <begin position="70"/>
        <end position="114"/>
    </location>
</feature>
<evidence type="ECO:0000256" key="7">
    <source>
        <dbReference type="ARBA" id="ARBA00023049"/>
    </source>
</evidence>